<protein>
    <recommendedName>
        <fullName evidence="3">histidine kinase</fullName>
        <ecNumber evidence="3">2.7.13.3</ecNumber>
    </recommendedName>
</protein>
<dbReference type="InterPro" id="IPR029151">
    <property type="entry name" value="Sensor-like_sf"/>
</dbReference>
<dbReference type="GO" id="GO:0030295">
    <property type="term" value="F:protein kinase activator activity"/>
    <property type="evidence" value="ECO:0007669"/>
    <property type="project" value="TreeGrafter"/>
</dbReference>
<dbReference type="PANTHER" id="PTHR42878:SF15">
    <property type="entry name" value="BACTERIOPHYTOCHROME"/>
    <property type="match status" value="1"/>
</dbReference>
<dbReference type="Pfam" id="PF00672">
    <property type="entry name" value="HAMP"/>
    <property type="match status" value="1"/>
</dbReference>
<evidence type="ECO:0000256" key="5">
    <source>
        <dbReference type="ARBA" id="ARBA00022553"/>
    </source>
</evidence>
<dbReference type="InterPro" id="IPR003661">
    <property type="entry name" value="HisK_dim/P_dom"/>
</dbReference>
<evidence type="ECO:0000259" key="11">
    <source>
        <dbReference type="PROSITE" id="PS50109"/>
    </source>
</evidence>
<keyword evidence="8 13" id="KW-0418">Kinase</keyword>
<dbReference type="InterPro" id="IPR004358">
    <property type="entry name" value="Sig_transdc_His_kin-like_C"/>
</dbReference>
<evidence type="ECO:0000256" key="8">
    <source>
        <dbReference type="ARBA" id="ARBA00022777"/>
    </source>
</evidence>
<dbReference type="InterPro" id="IPR036890">
    <property type="entry name" value="HATPase_C_sf"/>
</dbReference>
<dbReference type="Gene3D" id="1.10.287.130">
    <property type="match status" value="1"/>
</dbReference>
<evidence type="ECO:0000256" key="2">
    <source>
        <dbReference type="ARBA" id="ARBA00004651"/>
    </source>
</evidence>
<dbReference type="GO" id="GO:0000155">
    <property type="term" value="F:phosphorelay sensor kinase activity"/>
    <property type="evidence" value="ECO:0007669"/>
    <property type="project" value="InterPro"/>
</dbReference>
<keyword evidence="10" id="KW-0472">Membrane</keyword>
<dbReference type="InterPro" id="IPR003660">
    <property type="entry name" value="HAMP_dom"/>
</dbReference>
<keyword evidence="9 10" id="KW-1133">Transmembrane helix</keyword>
<dbReference type="PROSITE" id="PS50885">
    <property type="entry name" value="HAMP"/>
    <property type="match status" value="1"/>
</dbReference>
<dbReference type="InterPro" id="IPR050351">
    <property type="entry name" value="BphY/WalK/GraS-like"/>
</dbReference>
<organism evidence="13 14">
    <name type="scientific">Puniceicoccus vermicola</name>
    <dbReference type="NCBI Taxonomy" id="388746"/>
    <lineage>
        <taxon>Bacteria</taxon>
        <taxon>Pseudomonadati</taxon>
        <taxon>Verrucomicrobiota</taxon>
        <taxon>Opitutia</taxon>
        <taxon>Puniceicoccales</taxon>
        <taxon>Puniceicoccaceae</taxon>
        <taxon>Puniceicoccus</taxon>
    </lineage>
</organism>
<dbReference type="SUPFAM" id="SSF158472">
    <property type="entry name" value="HAMP domain-like"/>
    <property type="match status" value="1"/>
</dbReference>
<dbReference type="SUPFAM" id="SSF47384">
    <property type="entry name" value="Homodimeric domain of signal transducing histidine kinase"/>
    <property type="match status" value="1"/>
</dbReference>
<dbReference type="InterPro" id="IPR003594">
    <property type="entry name" value="HATPase_dom"/>
</dbReference>
<dbReference type="Pfam" id="PF00512">
    <property type="entry name" value="HisKA"/>
    <property type="match status" value="1"/>
</dbReference>
<evidence type="ECO:0000313" key="13">
    <source>
        <dbReference type="EMBL" id="MBC2602412.1"/>
    </source>
</evidence>
<feature type="transmembrane region" description="Helical" evidence="10">
    <location>
        <begin position="321"/>
        <end position="341"/>
    </location>
</feature>
<keyword evidence="6" id="KW-0808">Transferase</keyword>
<evidence type="ECO:0000256" key="9">
    <source>
        <dbReference type="ARBA" id="ARBA00022989"/>
    </source>
</evidence>
<dbReference type="SMART" id="SM00387">
    <property type="entry name" value="HATPase_c"/>
    <property type="match status" value="1"/>
</dbReference>
<dbReference type="InterPro" id="IPR036097">
    <property type="entry name" value="HisK_dim/P_sf"/>
</dbReference>
<reference evidence="13 14" key="1">
    <citation type="submission" date="2020-07" db="EMBL/GenBank/DDBJ databases">
        <authorList>
            <person name="Feng X."/>
        </authorList>
    </citation>
    <scope>NUCLEOTIDE SEQUENCE [LARGE SCALE GENOMIC DNA]</scope>
    <source>
        <strain evidence="13 14">JCM14086</strain>
    </source>
</reference>
<dbReference type="InterPro" id="IPR048760">
    <property type="entry name" value="VP0354-like_sensor_dom"/>
</dbReference>
<comment type="caution">
    <text evidence="13">The sequence shown here is derived from an EMBL/GenBank/DDBJ whole genome shotgun (WGS) entry which is preliminary data.</text>
</comment>
<dbReference type="AlphaFoldDB" id="A0A7X1AYP6"/>
<dbReference type="RefSeq" id="WP_185693097.1">
    <property type="nucleotide sequence ID" value="NZ_JACHVA010000089.1"/>
</dbReference>
<accession>A0A7X1AYP6</accession>
<dbReference type="Gene3D" id="6.10.340.10">
    <property type="match status" value="1"/>
</dbReference>
<dbReference type="CDD" id="cd06225">
    <property type="entry name" value="HAMP"/>
    <property type="match status" value="1"/>
</dbReference>
<dbReference type="SUPFAM" id="SSF55874">
    <property type="entry name" value="ATPase domain of HSP90 chaperone/DNA topoisomerase II/histidine kinase"/>
    <property type="match status" value="1"/>
</dbReference>
<dbReference type="Proteomes" id="UP000525652">
    <property type="component" value="Unassembled WGS sequence"/>
</dbReference>
<dbReference type="Pfam" id="PF02518">
    <property type="entry name" value="HATPase_c"/>
    <property type="match status" value="1"/>
</dbReference>
<proteinExistence type="predicted"/>
<keyword evidence="5" id="KW-0597">Phosphoprotein</keyword>
<name>A0A7X1AYP6_9BACT</name>
<evidence type="ECO:0000313" key="14">
    <source>
        <dbReference type="Proteomes" id="UP000525652"/>
    </source>
</evidence>
<feature type="domain" description="Histidine kinase" evidence="11">
    <location>
        <begin position="417"/>
        <end position="624"/>
    </location>
</feature>
<dbReference type="GO" id="GO:0007234">
    <property type="term" value="P:osmosensory signaling via phosphorelay pathway"/>
    <property type="evidence" value="ECO:0007669"/>
    <property type="project" value="TreeGrafter"/>
</dbReference>
<evidence type="ECO:0000256" key="7">
    <source>
        <dbReference type="ARBA" id="ARBA00022692"/>
    </source>
</evidence>
<dbReference type="SMART" id="SM00388">
    <property type="entry name" value="HisKA"/>
    <property type="match status" value="1"/>
</dbReference>
<dbReference type="SMART" id="SM00304">
    <property type="entry name" value="HAMP"/>
    <property type="match status" value="1"/>
</dbReference>
<dbReference type="EC" id="2.7.13.3" evidence="3"/>
<dbReference type="GO" id="GO:0000156">
    <property type="term" value="F:phosphorelay response regulator activity"/>
    <property type="evidence" value="ECO:0007669"/>
    <property type="project" value="TreeGrafter"/>
</dbReference>
<keyword evidence="14" id="KW-1185">Reference proteome</keyword>
<keyword evidence="4" id="KW-1003">Cell membrane</keyword>
<evidence type="ECO:0000256" key="10">
    <source>
        <dbReference type="SAM" id="Phobius"/>
    </source>
</evidence>
<dbReference type="InterPro" id="IPR005467">
    <property type="entry name" value="His_kinase_dom"/>
</dbReference>
<dbReference type="CDD" id="cd00082">
    <property type="entry name" value="HisKA"/>
    <property type="match status" value="1"/>
</dbReference>
<dbReference type="SUPFAM" id="SSF103190">
    <property type="entry name" value="Sensory domain-like"/>
    <property type="match status" value="1"/>
</dbReference>
<dbReference type="Pfam" id="PF21623">
    <property type="entry name" value="HK_sensor_dom_bact"/>
    <property type="match status" value="1"/>
</dbReference>
<dbReference type="Gene3D" id="3.30.565.10">
    <property type="entry name" value="Histidine kinase-like ATPase, C-terminal domain"/>
    <property type="match status" value="1"/>
</dbReference>
<evidence type="ECO:0000256" key="1">
    <source>
        <dbReference type="ARBA" id="ARBA00000085"/>
    </source>
</evidence>
<evidence type="ECO:0000256" key="4">
    <source>
        <dbReference type="ARBA" id="ARBA00022475"/>
    </source>
</evidence>
<comment type="subcellular location">
    <subcellularLocation>
        <location evidence="2">Cell membrane</location>
        <topology evidence="2">Multi-pass membrane protein</topology>
    </subcellularLocation>
</comment>
<feature type="domain" description="HAMP" evidence="12">
    <location>
        <begin position="343"/>
        <end position="395"/>
    </location>
</feature>
<evidence type="ECO:0000256" key="3">
    <source>
        <dbReference type="ARBA" id="ARBA00012438"/>
    </source>
</evidence>
<gene>
    <name evidence="13" type="ORF">H5P30_11550</name>
</gene>
<comment type="catalytic activity">
    <reaction evidence="1">
        <text>ATP + protein L-histidine = ADP + protein N-phospho-L-histidine.</text>
        <dbReference type="EC" id="2.7.13.3"/>
    </reaction>
</comment>
<evidence type="ECO:0000259" key="12">
    <source>
        <dbReference type="PROSITE" id="PS50885"/>
    </source>
</evidence>
<sequence>MKISPKIRILALSLVLLSSSITALIAFWGHTTMIANLQTEALERNTNNQINHLELAIREISHDIKLLAGLPLLREIGDLYETAPQSPILDQDLSHLREIFRETLEAMPNYSQIRLIGKKDSGKEIIRLDRIGTSIEEIQESDLRQKGHRDYFLDTPRAMSTKPYFSKIDLNREDNFIEVPHRPTLRVSLPVFDSSDQFFGIVIININFRPFFEKLFEKILDRYQIFLTDDQGNYLIQPDSTRTFGFDLGEDYRAQNDFPELGDFFDSPRTQITFRLDAFSTAAGDLIHFQKFQPFENSRTLALGSAAYFDDIAQTSASINLQVISLVALLIAIASLFAFLISTKLVRPIQRISRASKELKKGKIQLKLPTDRDDEIGDLARAFSDMRESITRNEDDLIAANHKLSEANKDLKHFSHISSHELREPLHRIAGIINLLKFEETPAAQKELLRDAENECVRAIQQIADFRAFSRIGEDTLLRETVDMEAMVKKILENFTSELDRRNIKIRMDPLPSHSAYPNLIYVLYRNLVENALKYSKGERIVLYFTAETTETETIFGLKNTGSSIPPEKRDSIFDLFTRLDKNRPGTGTGLTICKRIVERHSGRIWAESTENSTHIRYTLEKKNHANTESDQ</sequence>
<dbReference type="PANTHER" id="PTHR42878">
    <property type="entry name" value="TWO-COMPONENT HISTIDINE KINASE"/>
    <property type="match status" value="1"/>
</dbReference>
<dbReference type="GO" id="GO:0005886">
    <property type="term" value="C:plasma membrane"/>
    <property type="evidence" value="ECO:0007669"/>
    <property type="project" value="UniProtKB-SubCell"/>
</dbReference>
<dbReference type="GO" id="GO:0005524">
    <property type="term" value="F:ATP binding"/>
    <property type="evidence" value="ECO:0007669"/>
    <property type="project" value="UniProtKB-KW"/>
</dbReference>
<dbReference type="PROSITE" id="PS50109">
    <property type="entry name" value="HIS_KIN"/>
    <property type="match status" value="1"/>
</dbReference>
<dbReference type="EMBL" id="JACHVA010000089">
    <property type="protein sequence ID" value="MBC2602412.1"/>
    <property type="molecule type" value="Genomic_DNA"/>
</dbReference>
<evidence type="ECO:0000256" key="6">
    <source>
        <dbReference type="ARBA" id="ARBA00022679"/>
    </source>
</evidence>
<dbReference type="PRINTS" id="PR00344">
    <property type="entry name" value="BCTRLSENSOR"/>
</dbReference>
<dbReference type="Gene3D" id="3.30.450.20">
    <property type="entry name" value="PAS domain"/>
    <property type="match status" value="1"/>
</dbReference>
<keyword evidence="7 10" id="KW-0812">Transmembrane</keyword>